<dbReference type="InterPro" id="IPR005771">
    <property type="entry name" value="GalU_uridylyltTrfase_bac/arc"/>
</dbReference>
<evidence type="ECO:0000313" key="12">
    <source>
        <dbReference type="Proteomes" id="UP000198889"/>
    </source>
</evidence>
<evidence type="ECO:0000256" key="8">
    <source>
        <dbReference type="ARBA" id="ARBA00032341"/>
    </source>
</evidence>
<comment type="similarity">
    <text evidence="1">Belongs to the UDPGP type 2 family.</text>
</comment>
<keyword evidence="5 11" id="KW-0548">Nucleotidyltransferase</keyword>
<evidence type="ECO:0000256" key="7">
    <source>
        <dbReference type="ARBA" id="ARBA00031959"/>
    </source>
</evidence>
<reference evidence="12" key="1">
    <citation type="submission" date="2016-10" db="EMBL/GenBank/DDBJ databases">
        <authorList>
            <person name="Varghese N."/>
            <person name="Submissions S."/>
        </authorList>
    </citation>
    <scope>NUCLEOTIDE SEQUENCE [LARGE SCALE GENOMIC DNA]</scope>
    <source>
        <strain evidence="12">CGMCC 1.1761</strain>
    </source>
</reference>
<dbReference type="Proteomes" id="UP000198889">
    <property type="component" value="Unassembled WGS sequence"/>
</dbReference>
<evidence type="ECO:0000256" key="5">
    <source>
        <dbReference type="ARBA" id="ARBA00022695"/>
    </source>
</evidence>
<dbReference type="PANTHER" id="PTHR43197">
    <property type="entry name" value="UTP--GLUCOSE-1-PHOSPHATE URIDYLYLTRANSFERASE"/>
    <property type="match status" value="1"/>
</dbReference>
<dbReference type="CDD" id="cd02541">
    <property type="entry name" value="UGPase_prokaryotic"/>
    <property type="match status" value="1"/>
</dbReference>
<dbReference type="STRING" id="177413.SAMN05660859_3438"/>
<feature type="domain" description="Nucleotidyl transferase" evidence="10">
    <location>
        <begin position="7"/>
        <end position="274"/>
    </location>
</feature>
<evidence type="ECO:0000256" key="9">
    <source>
        <dbReference type="ARBA" id="ARBA00048128"/>
    </source>
</evidence>
<proteinExistence type="inferred from homology"/>
<sequence length="296" mass="32475">MVKPIRKAILPVAGLGTRFLPATKAVPKEMLTVVDRPVVQHVVDEARAAGIEHIVFVTGRNKGVIEDHFDRQYELEDTLQERGKLKMLELLREETMGPGATSFTRQQLPLGLGHAVWCARDIIGNEPFALLLPDMLHKPTNGKGCLGQMAEAYRRTGGGNHLAVYEVPPEQTDQYGIVGLGDEMADGVHKIARMVEKPKKHDAPSNLAISGRYILQPEIFDLLATQERGAGNEIQLTDSMLKLAQTQDFYSVTFDGAIYDCGSKLGFLMANVAYALDNPEISGAFRPELDALLARG</sequence>
<dbReference type="AlphaFoldDB" id="A0A1G4U2V2"/>
<accession>A0A1G4U2V2</accession>
<dbReference type="PANTHER" id="PTHR43197:SF1">
    <property type="entry name" value="UTP--GLUCOSE-1-PHOSPHATE URIDYLYLTRANSFERASE"/>
    <property type="match status" value="1"/>
</dbReference>
<evidence type="ECO:0000256" key="1">
    <source>
        <dbReference type="ARBA" id="ARBA00006890"/>
    </source>
</evidence>
<dbReference type="Pfam" id="PF00483">
    <property type="entry name" value="NTP_transferase"/>
    <property type="match status" value="1"/>
</dbReference>
<keyword evidence="4 11" id="KW-0808">Transferase</keyword>
<dbReference type="GO" id="GO:0006011">
    <property type="term" value="P:UDP-alpha-D-glucose metabolic process"/>
    <property type="evidence" value="ECO:0007669"/>
    <property type="project" value="InterPro"/>
</dbReference>
<dbReference type="EMBL" id="FMTP01000005">
    <property type="protein sequence ID" value="SCW87944.1"/>
    <property type="molecule type" value="Genomic_DNA"/>
</dbReference>
<gene>
    <name evidence="11" type="ORF">SAMN05660859_3438</name>
</gene>
<dbReference type="Gene3D" id="3.90.550.10">
    <property type="entry name" value="Spore Coat Polysaccharide Biosynthesis Protein SpsA, Chain A"/>
    <property type="match status" value="1"/>
</dbReference>
<evidence type="ECO:0000256" key="2">
    <source>
        <dbReference type="ARBA" id="ARBA00012415"/>
    </source>
</evidence>
<dbReference type="GO" id="GO:0003983">
    <property type="term" value="F:UTP:glucose-1-phosphate uridylyltransferase activity"/>
    <property type="evidence" value="ECO:0007669"/>
    <property type="project" value="UniProtKB-EC"/>
</dbReference>
<dbReference type="InterPro" id="IPR029044">
    <property type="entry name" value="Nucleotide-diphossugar_trans"/>
</dbReference>
<organism evidence="11 12">
    <name type="scientific">Ancylobacter rudongensis</name>
    <dbReference type="NCBI Taxonomy" id="177413"/>
    <lineage>
        <taxon>Bacteria</taxon>
        <taxon>Pseudomonadati</taxon>
        <taxon>Pseudomonadota</taxon>
        <taxon>Alphaproteobacteria</taxon>
        <taxon>Hyphomicrobiales</taxon>
        <taxon>Xanthobacteraceae</taxon>
        <taxon>Ancylobacter</taxon>
    </lineage>
</organism>
<evidence type="ECO:0000259" key="10">
    <source>
        <dbReference type="Pfam" id="PF00483"/>
    </source>
</evidence>
<evidence type="ECO:0000313" key="11">
    <source>
        <dbReference type="EMBL" id="SCW87944.1"/>
    </source>
</evidence>
<protein>
    <recommendedName>
        <fullName evidence="3">UTP--glucose-1-phosphate uridylyltransferase</fullName>
        <ecNumber evidence="2">2.7.7.9</ecNumber>
    </recommendedName>
    <alternativeName>
        <fullName evidence="6">Alpha-D-glucosyl-1-phosphate uridylyltransferase</fullName>
    </alternativeName>
    <alternativeName>
        <fullName evidence="7">UDP-glucose pyrophosphorylase</fullName>
    </alternativeName>
    <alternativeName>
        <fullName evidence="8">Uridine diphosphoglucose pyrophosphorylase</fullName>
    </alternativeName>
</protein>
<evidence type="ECO:0000256" key="4">
    <source>
        <dbReference type="ARBA" id="ARBA00022679"/>
    </source>
</evidence>
<dbReference type="InterPro" id="IPR005835">
    <property type="entry name" value="NTP_transferase_dom"/>
</dbReference>
<name>A0A1G4U2V2_9HYPH</name>
<dbReference type="EC" id="2.7.7.9" evidence="2"/>
<evidence type="ECO:0000256" key="3">
    <source>
        <dbReference type="ARBA" id="ARBA00019048"/>
    </source>
</evidence>
<evidence type="ECO:0000256" key="6">
    <source>
        <dbReference type="ARBA" id="ARBA00031455"/>
    </source>
</evidence>
<keyword evidence="12" id="KW-1185">Reference proteome</keyword>
<dbReference type="RefSeq" id="WP_091442030.1">
    <property type="nucleotide sequence ID" value="NZ_FMTP01000005.1"/>
</dbReference>
<dbReference type="SUPFAM" id="SSF53448">
    <property type="entry name" value="Nucleotide-diphospho-sugar transferases"/>
    <property type="match status" value="1"/>
</dbReference>
<comment type="catalytic activity">
    <reaction evidence="9">
        <text>alpha-D-glucose 1-phosphate + UTP + H(+) = UDP-alpha-D-glucose + diphosphate</text>
        <dbReference type="Rhea" id="RHEA:19889"/>
        <dbReference type="ChEBI" id="CHEBI:15378"/>
        <dbReference type="ChEBI" id="CHEBI:33019"/>
        <dbReference type="ChEBI" id="CHEBI:46398"/>
        <dbReference type="ChEBI" id="CHEBI:58601"/>
        <dbReference type="ChEBI" id="CHEBI:58885"/>
        <dbReference type="EC" id="2.7.7.9"/>
    </reaction>
</comment>